<comment type="caution">
    <text evidence="2">The sequence shown here is derived from an EMBL/GenBank/DDBJ whole genome shotgun (WGS) entry which is preliminary data.</text>
</comment>
<keyword evidence="1" id="KW-0472">Membrane</keyword>
<feature type="transmembrane region" description="Helical" evidence="1">
    <location>
        <begin position="281"/>
        <end position="307"/>
    </location>
</feature>
<feature type="transmembrane region" description="Helical" evidence="1">
    <location>
        <begin position="254"/>
        <end position="274"/>
    </location>
</feature>
<protein>
    <submittedName>
        <fullName evidence="2">Glucose-6-phosphate isomerase</fullName>
    </submittedName>
</protein>
<feature type="transmembrane region" description="Helical" evidence="1">
    <location>
        <begin position="199"/>
        <end position="217"/>
    </location>
</feature>
<keyword evidence="2" id="KW-0413">Isomerase</keyword>
<dbReference type="GO" id="GO:0016853">
    <property type="term" value="F:isomerase activity"/>
    <property type="evidence" value="ECO:0007669"/>
    <property type="project" value="UniProtKB-KW"/>
</dbReference>
<feature type="transmembrane region" description="Helical" evidence="1">
    <location>
        <begin position="443"/>
        <end position="472"/>
    </location>
</feature>
<feature type="transmembrane region" description="Helical" evidence="1">
    <location>
        <begin position="170"/>
        <end position="187"/>
    </location>
</feature>
<evidence type="ECO:0000313" key="3">
    <source>
        <dbReference type="Proteomes" id="UP000076925"/>
    </source>
</evidence>
<feature type="transmembrane region" description="Helical" evidence="1">
    <location>
        <begin position="313"/>
        <end position="332"/>
    </location>
</feature>
<gene>
    <name evidence="2" type="ORF">WA1_48835</name>
</gene>
<evidence type="ECO:0000256" key="1">
    <source>
        <dbReference type="SAM" id="Phobius"/>
    </source>
</evidence>
<dbReference type="PANTHER" id="PTHR37422">
    <property type="entry name" value="TEICHURONIC ACID BIOSYNTHESIS PROTEIN TUAE"/>
    <property type="match status" value="1"/>
</dbReference>
<sequence length="506" mass="56685">MTSDKLPWSGAVFQKQPISNSYPVANNIPKPPPLYAWIAIGALILFTVAGIAVRAASIMRPGYILVSFAVALLLYFRYPALYVGFTLWMWFITPFVSRLIDYYSGSFDETRLILVSQYLVSFITMYSFKDLPKYARQGGLPFILALMGVIYGYLIGFIKTSPVTATRSLLDWLVPVSFSFYFISNWRNYPEYRKSIQSAFLWGVLITGVYGVIQYLFAPEWDRFWLLGTKITSFGDPEPLKIRLWSTMASPGPFAVTMMAGLLLLFNCSGPLVIPTAAFGYLSFLLALVRTLWGCWLVGLLSMITAIKPKLQMRLMVTILVMTLCVVPLTTMEPFAEAINSRLQTLTALDKDDSANVRKKIYEDGLGRALTNYLGNGIGNAFIVDSDGKIQPIVFDSGILETFFTIGWFGAILYLGAMIMLLLKVFQYTEYRFDAFMAASRAVALGCVVALPGGGAMLAFSGMLLWGFLAIVMAGHKYYQHQTQVNNFQQAYPQYYQQNINNFPQG</sequence>
<evidence type="ECO:0000313" key="2">
    <source>
        <dbReference type="EMBL" id="KYC35927.1"/>
    </source>
</evidence>
<feature type="transmembrane region" description="Helical" evidence="1">
    <location>
        <begin position="140"/>
        <end position="158"/>
    </location>
</feature>
<dbReference type="STRING" id="128403.WA1_48835"/>
<feature type="transmembrane region" description="Helical" evidence="1">
    <location>
        <begin position="111"/>
        <end position="128"/>
    </location>
</feature>
<accession>A0A139WU45</accession>
<name>A0A139WU45_9CYAN</name>
<feature type="transmembrane region" description="Helical" evidence="1">
    <location>
        <begin position="65"/>
        <end position="91"/>
    </location>
</feature>
<feature type="transmembrane region" description="Helical" evidence="1">
    <location>
        <begin position="399"/>
        <end position="423"/>
    </location>
</feature>
<proteinExistence type="predicted"/>
<feature type="transmembrane region" description="Helical" evidence="1">
    <location>
        <begin position="34"/>
        <end position="53"/>
    </location>
</feature>
<dbReference type="PANTHER" id="PTHR37422:SF21">
    <property type="entry name" value="EXOQ-LIKE PROTEIN"/>
    <property type="match status" value="1"/>
</dbReference>
<dbReference type="Proteomes" id="UP000076925">
    <property type="component" value="Unassembled WGS sequence"/>
</dbReference>
<dbReference type="InterPro" id="IPR051533">
    <property type="entry name" value="WaaL-like"/>
</dbReference>
<dbReference type="EMBL" id="ANNX02000048">
    <property type="protein sequence ID" value="KYC35927.1"/>
    <property type="molecule type" value="Genomic_DNA"/>
</dbReference>
<reference evidence="2 3" key="1">
    <citation type="journal article" date="2013" name="Genome Biol. Evol.">
        <title>Genomes of Stigonematalean cyanobacteria (subsection V) and the evolution of oxygenic photosynthesis from prokaryotes to plastids.</title>
        <authorList>
            <person name="Dagan T."/>
            <person name="Roettger M."/>
            <person name="Stucken K."/>
            <person name="Landan G."/>
            <person name="Koch R."/>
            <person name="Major P."/>
            <person name="Gould S.B."/>
            <person name="Goremykin V.V."/>
            <person name="Rippka R."/>
            <person name="Tandeau de Marsac N."/>
            <person name="Gugger M."/>
            <person name="Lockhart P.J."/>
            <person name="Allen J.F."/>
            <person name="Brune I."/>
            <person name="Maus I."/>
            <person name="Puhler A."/>
            <person name="Martin W.F."/>
        </authorList>
    </citation>
    <scope>NUCLEOTIDE SEQUENCE [LARGE SCALE GENOMIC DNA]</scope>
    <source>
        <strain evidence="2 3">PCC 7110</strain>
    </source>
</reference>
<organism evidence="2 3">
    <name type="scientific">Scytonema hofmannii PCC 7110</name>
    <dbReference type="NCBI Taxonomy" id="128403"/>
    <lineage>
        <taxon>Bacteria</taxon>
        <taxon>Bacillati</taxon>
        <taxon>Cyanobacteriota</taxon>
        <taxon>Cyanophyceae</taxon>
        <taxon>Nostocales</taxon>
        <taxon>Scytonemataceae</taxon>
        <taxon>Scytonema</taxon>
    </lineage>
</organism>
<keyword evidence="1" id="KW-0812">Transmembrane</keyword>
<keyword evidence="3" id="KW-1185">Reference proteome</keyword>
<keyword evidence="1" id="KW-1133">Transmembrane helix</keyword>
<dbReference type="AlphaFoldDB" id="A0A139WU45"/>
<dbReference type="RefSeq" id="WP_017742334.1">
    <property type="nucleotide sequence ID" value="NZ_KQ976354.1"/>
</dbReference>